<evidence type="ECO:0008006" key="3">
    <source>
        <dbReference type="Google" id="ProtNLM"/>
    </source>
</evidence>
<organism evidence="1 2">
    <name type="scientific">Cytobacillus horneckiae</name>
    <dbReference type="NCBI Taxonomy" id="549687"/>
    <lineage>
        <taxon>Bacteria</taxon>
        <taxon>Bacillati</taxon>
        <taxon>Bacillota</taxon>
        <taxon>Bacilli</taxon>
        <taxon>Bacillales</taxon>
        <taxon>Bacillaceae</taxon>
        <taxon>Cytobacillus</taxon>
    </lineage>
</organism>
<gene>
    <name evidence="1" type="ORF">CWS20_01400</name>
</gene>
<reference evidence="1 2" key="1">
    <citation type="journal article" date="2010" name="Int. J. Syst. Evol. Microbiol.">
        <title>Bacillus horneckiae sp. nov., isolated from a spacecraft-assembly clean room.</title>
        <authorList>
            <person name="Vaishampayan P."/>
            <person name="Probst A."/>
            <person name="Krishnamurthi S."/>
            <person name="Ghosh S."/>
            <person name="Osman S."/>
            <person name="McDowall A."/>
            <person name="Ruckmani A."/>
            <person name="Mayilraj S."/>
            <person name="Venkateswaran K."/>
        </authorList>
    </citation>
    <scope>NUCLEOTIDE SEQUENCE [LARGE SCALE GENOMIC DNA]</scope>
    <source>
        <strain evidence="2">1PO1SC</strain>
    </source>
</reference>
<keyword evidence="2" id="KW-1185">Reference proteome</keyword>
<dbReference type="InterPro" id="IPR016181">
    <property type="entry name" value="Acyl_CoA_acyltransferase"/>
</dbReference>
<evidence type="ECO:0000313" key="2">
    <source>
        <dbReference type="Proteomes" id="UP000233343"/>
    </source>
</evidence>
<dbReference type="RefSeq" id="WP_066193637.1">
    <property type="nucleotide sequence ID" value="NZ_JAFDQP010000003.1"/>
</dbReference>
<dbReference type="EMBL" id="PISD01000005">
    <property type="protein sequence ID" value="PKG30762.1"/>
    <property type="molecule type" value="Genomic_DNA"/>
</dbReference>
<evidence type="ECO:0000313" key="1">
    <source>
        <dbReference type="EMBL" id="PKG30762.1"/>
    </source>
</evidence>
<dbReference type="SUPFAM" id="SSF55729">
    <property type="entry name" value="Acyl-CoA N-acyltransferases (Nat)"/>
    <property type="match status" value="1"/>
</dbReference>
<dbReference type="AlphaFoldDB" id="A0A2N0ZMM4"/>
<name>A0A2N0ZMM4_9BACI</name>
<accession>A0A2N0ZMM4</accession>
<protein>
    <recommendedName>
        <fullName evidence="3">GNAT family N-acetyltransferase</fullName>
    </recommendedName>
</protein>
<comment type="caution">
    <text evidence="1">The sequence shown here is derived from an EMBL/GenBank/DDBJ whole genome shotgun (WGS) entry which is preliminary data.</text>
</comment>
<proteinExistence type="predicted"/>
<dbReference type="Proteomes" id="UP000233343">
    <property type="component" value="Unassembled WGS sequence"/>
</dbReference>
<sequence>MAILIKLGQESEVYIAHQLMQEAFAEYSTLDVPSSAMTESADVLRNAWRNGEEQFIICYENETPVGSSRCKLTFFR</sequence>